<comment type="caution">
    <text evidence="1">The sequence shown here is derived from an EMBL/GenBank/DDBJ whole genome shotgun (WGS) entry which is preliminary data.</text>
</comment>
<name>A0A845QCP7_9HYPH</name>
<organism evidence="1 2">
    <name type="scientific">Pyruvatibacter mobilis</name>
    <dbReference type="NCBI Taxonomy" id="1712261"/>
    <lineage>
        <taxon>Bacteria</taxon>
        <taxon>Pseudomonadati</taxon>
        <taxon>Pseudomonadota</taxon>
        <taxon>Alphaproteobacteria</taxon>
        <taxon>Hyphomicrobiales</taxon>
        <taxon>Parvibaculaceae</taxon>
        <taxon>Pyruvatibacter</taxon>
    </lineage>
</organism>
<dbReference type="OrthoDB" id="581838at2"/>
<evidence type="ECO:0000313" key="2">
    <source>
        <dbReference type="Proteomes" id="UP000470384"/>
    </source>
</evidence>
<dbReference type="EMBL" id="WXYQ01000007">
    <property type="protein sequence ID" value="NBG96383.1"/>
    <property type="molecule type" value="Genomic_DNA"/>
</dbReference>
<protein>
    <submittedName>
        <fullName evidence="1">SRPBCC family protein</fullName>
    </submittedName>
</protein>
<dbReference type="InterPro" id="IPR019587">
    <property type="entry name" value="Polyketide_cyclase/dehydratase"/>
</dbReference>
<dbReference type="SUPFAM" id="SSF55961">
    <property type="entry name" value="Bet v1-like"/>
    <property type="match status" value="1"/>
</dbReference>
<proteinExistence type="predicted"/>
<dbReference type="Pfam" id="PF10604">
    <property type="entry name" value="Polyketide_cyc2"/>
    <property type="match status" value="1"/>
</dbReference>
<reference evidence="1 2" key="1">
    <citation type="journal article" date="2016" name="Int. J. Syst. Evol. Microbiol.">
        <title>Pyruvatibacter mobilis gen. nov., sp. nov., a marine bacterium from the culture broth of Picochlorum sp. 122.</title>
        <authorList>
            <person name="Wang G."/>
            <person name="Tang M."/>
            <person name="Wu H."/>
            <person name="Dai S."/>
            <person name="Li T."/>
            <person name="Chen C."/>
            <person name="He H."/>
            <person name="Fan J."/>
            <person name="Xiang W."/>
            <person name="Li X."/>
        </authorList>
    </citation>
    <scope>NUCLEOTIDE SEQUENCE [LARGE SCALE GENOMIC DNA]</scope>
    <source>
        <strain evidence="1 2">GYP-11</strain>
    </source>
</reference>
<dbReference type="CDD" id="cd07821">
    <property type="entry name" value="PYR_PYL_RCAR_like"/>
    <property type="match status" value="1"/>
</dbReference>
<keyword evidence="2" id="KW-1185">Reference proteome</keyword>
<dbReference type="AlphaFoldDB" id="A0A845QCP7"/>
<sequence length="162" mass="18631">MAQKLKEHRPVGEEFLAGAAAPLTYDLNVPARAVWAAMVDGPAWSEWLPISRVTWTSPQPFGIGTTRTVEIDRMEVQETFFAWDEGRRMAFRFDRSSFPVRAAVEDYRVIDRGEHCTFEWRGRVDGVFPIGWLLGTQLRKGIRKGLPKLERLIRDNPQRFGL</sequence>
<dbReference type="GeneID" id="300655533"/>
<dbReference type="Proteomes" id="UP000470384">
    <property type="component" value="Unassembled WGS sequence"/>
</dbReference>
<dbReference type="Gene3D" id="3.30.530.20">
    <property type="match status" value="1"/>
</dbReference>
<dbReference type="RefSeq" id="WP_160588455.1">
    <property type="nucleotide sequence ID" value="NZ_BMHN01000001.1"/>
</dbReference>
<evidence type="ECO:0000313" key="1">
    <source>
        <dbReference type="EMBL" id="NBG96383.1"/>
    </source>
</evidence>
<gene>
    <name evidence="1" type="ORF">GTQ45_11620</name>
</gene>
<accession>A0A845QCP7</accession>
<dbReference type="InterPro" id="IPR023393">
    <property type="entry name" value="START-like_dom_sf"/>
</dbReference>